<dbReference type="RefSeq" id="WP_202016285.1">
    <property type="nucleotide sequence ID" value="NZ_JAERRB010000018.1"/>
</dbReference>
<gene>
    <name evidence="1" type="ORF">JI741_31005</name>
</gene>
<proteinExistence type="predicted"/>
<protein>
    <submittedName>
        <fullName evidence="1">Uncharacterized protein</fullName>
    </submittedName>
</protein>
<accession>A0ABS1L2E3</accession>
<dbReference type="EMBL" id="JAERRB010000018">
    <property type="protein sequence ID" value="MBL0745703.1"/>
    <property type="molecule type" value="Genomic_DNA"/>
</dbReference>
<sequence>MKAADARQLSDTANTADLSEIYSAIESFAKKGDYCMHVYNILTLSQRDELSRAGFLITDHSKADEFCYEISWKI</sequence>
<dbReference type="Proteomes" id="UP000613030">
    <property type="component" value="Unassembled WGS sequence"/>
</dbReference>
<evidence type="ECO:0000313" key="1">
    <source>
        <dbReference type="EMBL" id="MBL0745703.1"/>
    </source>
</evidence>
<keyword evidence="2" id="KW-1185">Reference proteome</keyword>
<comment type="caution">
    <text evidence="1">The sequence shown here is derived from an EMBL/GenBank/DDBJ whole genome shotgun (WGS) entry which is preliminary data.</text>
</comment>
<name>A0ABS1L2E3_9BACT</name>
<evidence type="ECO:0000313" key="2">
    <source>
        <dbReference type="Proteomes" id="UP000613030"/>
    </source>
</evidence>
<organism evidence="1 2">
    <name type="scientific">Chryseolinea lacunae</name>
    <dbReference type="NCBI Taxonomy" id="2801331"/>
    <lineage>
        <taxon>Bacteria</taxon>
        <taxon>Pseudomonadati</taxon>
        <taxon>Bacteroidota</taxon>
        <taxon>Cytophagia</taxon>
        <taxon>Cytophagales</taxon>
        <taxon>Fulvivirgaceae</taxon>
        <taxon>Chryseolinea</taxon>
    </lineage>
</organism>
<reference evidence="1 2" key="1">
    <citation type="submission" date="2021-01" db="EMBL/GenBank/DDBJ databases">
        <title>Chryseolinea sp. Jin1 Genome sequencing and assembly.</title>
        <authorList>
            <person name="Kim I."/>
        </authorList>
    </citation>
    <scope>NUCLEOTIDE SEQUENCE [LARGE SCALE GENOMIC DNA]</scope>
    <source>
        <strain evidence="1 2">Jin1</strain>
    </source>
</reference>